<sequence>MSSDTQQVLGFDFGTTRIGLAIGQSLTATATPIEPVRARDGMPDWSQLDAAIAEWQPDALVVGIPLNMDGTISEMARRARKFANRIQDRYQLPCYLCDERLTTAEAKRIHLDAGGGTNFKQESIDGIAARLILEDWFNSPDRIPSHTRLEDLYGIGNTEC</sequence>
<evidence type="ECO:0000256" key="4">
    <source>
        <dbReference type="ARBA" id="ARBA00022801"/>
    </source>
</evidence>
<dbReference type="GO" id="GO:0005829">
    <property type="term" value="C:cytosol"/>
    <property type="evidence" value="ECO:0007669"/>
    <property type="project" value="TreeGrafter"/>
</dbReference>
<dbReference type="Gene3D" id="3.30.420.140">
    <property type="entry name" value="YqgF/RNase H-like domain"/>
    <property type="match status" value="1"/>
</dbReference>
<evidence type="ECO:0000313" key="8">
    <source>
        <dbReference type="Proteomes" id="UP000242469"/>
    </source>
</evidence>
<feature type="domain" description="YqgF/RNase H-like" evidence="6">
    <location>
        <begin position="6"/>
        <end position="106"/>
    </location>
</feature>
<keyword evidence="8" id="KW-1185">Reference proteome</keyword>
<keyword evidence="3 5" id="KW-0540">Nuclease</keyword>
<dbReference type="InterPro" id="IPR012337">
    <property type="entry name" value="RNaseH-like_sf"/>
</dbReference>
<dbReference type="OrthoDB" id="9796140at2"/>
<dbReference type="SMART" id="SM00732">
    <property type="entry name" value="YqgFc"/>
    <property type="match status" value="1"/>
</dbReference>
<proteinExistence type="inferred from homology"/>
<reference evidence="8" key="1">
    <citation type="submission" date="2016-10" db="EMBL/GenBank/DDBJ databases">
        <authorList>
            <person name="Varghese N."/>
            <person name="Submissions S."/>
        </authorList>
    </citation>
    <scope>NUCLEOTIDE SEQUENCE [LARGE SCALE GENOMIC DNA]</scope>
    <source>
        <strain evidence="8">DSM 11526</strain>
    </source>
</reference>
<dbReference type="AlphaFoldDB" id="A0A1H4DBR0"/>
<dbReference type="STRING" id="1122198.SAMN02745729_10638"/>
<accession>A0A1H4DBR0</accession>
<dbReference type="InterPro" id="IPR005227">
    <property type="entry name" value="YqgF"/>
</dbReference>
<dbReference type="Proteomes" id="UP000242469">
    <property type="component" value="Unassembled WGS sequence"/>
</dbReference>
<dbReference type="SUPFAM" id="SSF53098">
    <property type="entry name" value="Ribonuclease H-like"/>
    <property type="match status" value="1"/>
</dbReference>
<dbReference type="InterPro" id="IPR006641">
    <property type="entry name" value="YqgF/RNaseH-like_dom"/>
</dbReference>
<keyword evidence="1 5" id="KW-0963">Cytoplasm</keyword>
<dbReference type="NCBIfam" id="TIGR00250">
    <property type="entry name" value="RNAse_H_YqgF"/>
    <property type="match status" value="1"/>
</dbReference>
<keyword evidence="4 5" id="KW-0378">Hydrolase</keyword>
<evidence type="ECO:0000256" key="3">
    <source>
        <dbReference type="ARBA" id="ARBA00022722"/>
    </source>
</evidence>
<comment type="function">
    <text evidence="5">Could be a nuclease involved in processing of the 5'-end of pre-16S rRNA.</text>
</comment>
<evidence type="ECO:0000256" key="2">
    <source>
        <dbReference type="ARBA" id="ARBA00022517"/>
    </source>
</evidence>
<dbReference type="RefSeq" id="WP_091825915.1">
    <property type="nucleotide sequence ID" value="NZ_FNRJ01000006.1"/>
</dbReference>
<keyword evidence="2 5" id="KW-0690">Ribosome biogenesis</keyword>
<dbReference type="GO" id="GO:0016788">
    <property type="term" value="F:hydrolase activity, acting on ester bonds"/>
    <property type="evidence" value="ECO:0007669"/>
    <property type="project" value="UniProtKB-UniRule"/>
</dbReference>
<dbReference type="EC" id="3.1.-.-" evidence="5"/>
<dbReference type="GO" id="GO:0000967">
    <property type="term" value="P:rRNA 5'-end processing"/>
    <property type="evidence" value="ECO:0007669"/>
    <property type="project" value="UniProtKB-UniRule"/>
</dbReference>
<evidence type="ECO:0000313" key="7">
    <source>
        <dbReference type="EMBL" id="SEA70151.1"/>
    </source>
</evidence>
<dbReference type="PANTHER" id="PTHR33317">
    <property type="entry name" value="POLYNUCLEOTIDYL TRANSFERASE, RIBONUCLEASE H-LIKE SUPERFAMILY PROTEIN"/>
    <property type="match status" value="1"/>
</dbReference>
<protein>
    <recommendedName>
        <fullName evidence="5">Putative pre-16S rRNA nuclease</fullName>
        <ecNumber evidence="5">3.1.-.-</ecNumber>
    </recommendedName>
</protein>
<dbReference type="InterPro" id="IPR037027">
    <property type="entry name" value="YqgF/RNaseH-like_dom_sf"/>
</dbReference>
<dbReference type="Pfam" id="PF03652">
    <property type="entry name" value="RuvX"/>
    <property type="match status" value="1"/>
</dbReference>
<dbReference type="EMBL" id="FNRJ01000006">
    <property type="protein sequence ID" value="SEA70151.1"/>
    <property type="molecule type" value="Genomic_DNA"/>
</dbReference>
<evidence type="ECO:0000256" key="1">
    <source>
        <dbReference type="ARBA" id="ARBA00022490"/>
    </source>
</evidence>
<evidence type="ECO:0000256" key="5">
    <source>
        <dbReference type="HAMAP-Rule" id="MF_00651"/>
    </source>
</evidence>
<gene>
    <name evidence="7" type="ORF">SAMN02745729_10638</name>
</gene>
<dbReference type="CDD" id="cd16964">
    <property type="entry name" value="YqgF"/>
    <property type="match status" value="1"/>
</dbReference>
<name>A0A1H4DBR0_9GAMM</name>
<dbReference type="GO" id="GO:0004518">
    <property type="term" value="F:nuclease activity"/>
    <property type="evidence" value="ECO:0007669"/>
    <property type="project" value="UniProtKB-KW"/>
</dbReference>
<organism evidence="7 8">
    <name type="scientific">Marinobacterium iners DSM 11526</name>
    <dbReference type="NCBI Taxonomy" id="1122198"/>
    <lineage>
        <taxon>Bacteria</taxon>
        <taxon>Pseudomonadati</taxon>
        <taxon>Pseudomonadota</taxon>
        <taxon>Gammaproteobacteria</taxon>
        <taxon>Oceanospirillales</taxon>
        <taxon>Oceanospirillaceae</taxon>
        <taxon>Marinobacterium</taxon>
    </lineage>
</organism>
<comment type="subcellular location">
    <subcellularLocation>
        <location evidence="5">Cytoplasm</location>
    </subcellularLocation>
</comment>
<dbReference type="HAMAP" id="MF_00651">
    <property type="entry name" value="Nuclease_YqgF"/>
    <property type="match status" value="1"/>
</dbReference>
<dbReference type="PANTHER" id="PTHR33317:SF4">
    <property type="entry name" value="POLYNUCLEOTIDYL TRANSFERASE, RIBONUCLEASE H-LIKE SUPERFAMILY PROTEIN"/>
    <property type="match status" value="1"/>
</dbReference>
<comment type="similarity">
    <text evidence="5">Belongs to the YqgF HJR family.</text>
</comment>
<evidence type="ECO:0000259" key="6">
    <source>
        <dbReference type="SMART" id="SM00732"/>
    </source>
</evidence>